<reference evidence="2" key="2">
    <citation type="submission" date="2021-08" db="EMBL/GenBank/DDBJ databases">
        <authorList>
            <person name="Tani A."/>
            <person name="Ola A."/>
            <person name="Ogura Y."/>
            <person name="Katsura K."/>
            <person name="Hayashi T."/>
        </authorList>
    </citation>
    <scope>NUCLEOTIDE SEQUENCE</scope>
    <source>
        <strain evidence="2">DSM 16372</strain>
    </source>
</reference>
<evidence type="ECO:0000256" key="1">
    <source>
        <dbReference type="SAM" id="MobiDB-lite"/>
    </source>
</evidence>
<keyword evidence="3" id="KW-1185">Reference proteome</keyword>
<reference evidence="2" key="1">
    <citation type="journal article" date="2016" name="Front. Microbiol.">
        <title>Genome Sequence of the Piezophilic, Mesophilic Sulfate-Reducing Bacterium Desulfovibrio indicus J2T.</title>
        <authorList>
            <person name="Cao J."/>
            <person name="Maignien L."/>
            <person name="Shao Z."/>
            <person name="Alain K."/>
            <person name="Jebbar M."/>
        </authorList>
    </citation>
    <scope>NUCLEOTIDE SEQUENCE</scope>
    <source>
        <strain evidence="2">DSM 16372</strain>
    </source>
</reference>
<protein>
    <submittedName>
        <fullName evidence="2">Uncharacterized protein</fullName>
    </submittedName>
</protein>
<accession>A0AAV4ZH08</accession>
<dbReference type="RefSeq" id="WP_156453544.1">
    <property type="nucleotide sequence ID" value="NZ_BPQO01000003.1"/>
</dbReference>
<comment type="caution">
    <text evidence="2">The sequence shown here is derived from an EMBL/GenBank/DDBJ whole genome shotgun (WGS) entry which is preliminary data.</text>
</comment>
<evidence type="ECO:0000313" key="2">
    <source>
        <dbReference type="EMBL" id="GJD87478.1"/>
    </source>
</evidence>
<dbReference type="EMBL" id="BPQO01000003">
    <property type="protein sequence ID" value="GJD87478.1"/>
    <property type="molecule type" value="Genomic_DNA"/>
</dbReference>
<name>A0AAV4ZH08_9HYPH</name>
<gene>
    <name evidence="2" type="ORF">BHAOGJBA_0981</name>
</gene>
<feature type="region of interest" description="Disordered" evidence="1">
    <location>
        <begin position="31"/>
        <end position="56"/>
    </location>
</feature>
<dbReference type="Proteomes" id="UP001055247">
    <property type="component" value="Unassembled WGS sequence"/>
</dbReference>
<dbReference type="AlphaFoldDB" id="A0AAV4ZH08"/>
<sequence length="56" mass="6231">MSVGVPPLAPLPEAQRAAFLRDGFRRFSHARRARTRGGSIRPATPPYGPLARFLMR</sequence>
<organism evidence="2 3">
    <name type="scientific">Methylobacterium hispanicum</name>
    <dbReference type="NCBI Taxonomy" id="270350"/>
    <lineage>
        <taxon>Bacteria</taxon>
        <taxon>Pseudomonadati</taxon>
        <taxon>Pseudomonadota</taxon>
        <taxon>Alphaproteobacteria</taxon>
        <taxon>Hyphomicrobiales</taxon>
        <taxon>Methylobacteriaceae</taxon>
        <taxon>Methylobacterium</taxon>
    </lineage>
</organism>
<evidence type="ECO:0000313" key="3">
    <source>
        <dbReference type="Proteomes" id="UP001055247"/>
    </source>
</evidence>
<proteinExistence type="predicted"/>